<comment type="caution">
    <text evidence="2">The sequence shown here is derived from an EMBL/GenBank/DDBJ whole genome shotgun (WGS) entry which is preliminary data.</text>
</comment>
<protein>
    <submittedName>
        <fullName evidence="2">ABC-2 transporter permease</fullName>
    </submittedName>
</protein>
<dbReference type="Proteomes" id="UP000283745">
    <property type="component" value="Unassembled WGS sequence"/>
</dbReference>
<evidence type="ECO:0000313" key="3">
    <source>
        <dbReference type="Proteomes" id="UP000283745"/>
    </source>
</evidence>
<feature type="transmembrane region" description="Helical" evidence="1">
    <location>
        <begin position="82"/>
        <end position="104"/>
    </location>
</feature>
<feature type="transmembrane region" description="Helical" evidence="1">
    <location>
        <begin position="148"/>
        <end position="168"/>
    </location>
</feature>
<keyword evidence="1" id="KW-0472">Membrane</keyword>
<dbReference type="RefSeq" id="WP_118049957.1">
    <property type="nucleotide sequence ID" value="NZ_CABJFK010000001.1"/>
</dbReference>
<accession>A0A414JBS9</accession>
<evidence type="ECO:0000313" key="2">
    <source>
        <dbReference type="EMBL" id="RHE42020.1"/>
    </source>
</evidence>
<dbReference type="AlphaFoldDB" id="A0A414JBS9"/>
<feature type="transmembrane region" description="Helical" evidence="1">
    <location>
        <begin position="38"/>
        <end position="61"/>
    </location>
</feature>
<feature type="transmembrane region" description="Helical" evidence="1">
    <location>
        <begin position="116"/>
        <end position="136"/>
    </location>
</feature>
<keyword evidence="1" id="KW-0812">Transmembrane</keyword>
<reference evidence="2 3" key="1">
    <citation type="submission" date="2018-08" db="EMBL/GenBank/DDBJ databases">
        <title>A genome reference for cultivated species of the human gut microbiota.</title>
        <authorList>
            <person name="Zou Y."/>
            <person name="Xue W."/>
            <person name="Luo G."/>
        </authorList>
    </citation>
    <scope>NUCLEOTIDE SEQUENCE [LARGE SCALE GENOMIC DNA]</scope>
    <source>
        <strain evidence="2 3">AM28-23</strain>
    </source>
</reference>
<feature type="transmembrane region" description="Helical" evidence="1">
    <location>
        <begin position="12"/>
        <end position="32"/>
    </location>
</feature>
<keyword evidence="1" id="KW-1133">Transmembrane helix</keyword>
<sequence length="218" mass="23624">MSGLIVKDLELIRVNIKIYLAVFAIGVVYLIAKKDSAAFFTSYMIVMSVGLSAGTVSYDSYEKGMNFLMTLPVTRKQYVYEKYLLSMLITLITGAVSFLAGIMKVQLSGNGMVEDILVGTAAALFVAGLLLALVIPLRIKYEAEKSRIIMLGFIAAIFLVGIAGKKIIEMSHGTIYNIAEILDSLSAGNIILSGVVIFAVVVLISLGCSFRIINNKEF</sequence>
<name>A0A414JBS9_9FIRM</name>
<feature type="transmembrane region" description="Helical" evidence="1">
    <location>
        <begin position="188"/>
        <end position="213"/>
    </location>
</feature>
<dbReference type="EMBL" id="QSKF01000001">
    <property type="protein sequence ID" value="RHE42020.1"/>
    <property type="molecule type" value="Genomic_DNA"/>
</dbReference>
<proteinExistence type="predicted"/>
<evidence type="ECO:0000256" key="1">
    <source>
        <dbReference type="SAM" id="Phobius"/>
    </source>
</evidence>
<organism evidence="2 3">
    <name type="scientific">Blautia obeum</name>
    <dbReference type="NCBI Taxonomy" id="40520"/>
    <lineage>
        <taxon>Bacteria</taxon>
        <taxon>Bacillati</taxon>
        <taxon>Bacillota</taxon>
        <taxon>Clostridia</taxon>
        <taxon>Lachnospirales</taxon>
        <taxon>Lachnospiraceae</taxon>
        <taxon>Blautia</taxon>
    </lineage>
</organism>
<gene>
    <name evidence="2" type="ORF">DW740_01585</name>
</gene>
<dbReference type="Pfam" id="PF13346">
    <property type="entry name" value="ABC2_membrane_5"/>
    <property type="match status" value="1"/>
</dbReference>
<dbReference type="InterPro" id="IPR025699">
    <property type="entry name" value="ABC2_memb-like"/>
</dbReference>